<dbReference type="InterPro" id="IPR026872">
    <property type="entry name" value="FTB"/>
</dbReference>
<dbReference type="GO" id="GO:0097354">
    <property type="term" value="P:prenylation"/>
    <property type="evidence" value="ECO:0007669"/>
    <property type="project" value="UniProtKB-UniRule"/>
</dbReference>
<dbReference type="Pfam" id="PF00432">
    <property type="entry name" value="Prenyltrans"/>
    <property type="match status" value="1"/>
</dbReference>
<reference evidence="11 12" key="1">
    <citation type="submission" date="2015-03" db="EMBL/GenBank/DDBJ databases">
        <title>Genomics and transcriptomics of the oil-accumulating basidiomycete yeast T. oleaginosus allow insights into substrate utilization and the diverse evolutionary trajectories of mating systems in fungi.</title>
        <authorList>
            <consortium name="DOE Joint Genome Institute"/>
            <person name="Kourist R."/>
            <person name="Kracht O."/>
            <person name="Bracharz F."/>
            <person name="Lipzen A."/>
            <person name="Nolan M."/>
            <person name="Ohm R."/>
            <person name="Grigoriev I."/>
            <person name="Sun S."/>
            <person name="Heitman J."/>
            <person name="Bruck T."/>
            <person name="Nowrousian M."/>
        </authorList>
    </citation>
    <scope>NUCLEOTIDE SEQUENCE [LARGE SCALE GENOMIC DNA]</scope>
    <source>
        <strain evidence="11 12">IBC0246</strain>
    </source>
</reference>
<dbReference type="InterPro" id="IPR008930">
    <property type="entry name" value="Terpenoid_cyclase/PrenylTrfase"/>
</dbReference>
<dbReference type="SUPFAM" id="SSF48239">
    <property type="entry name" value="Terpenoid cyclases/Protein prenyltransferases"/>
    <property type="match status" value="1"/>
</dbReference>
<evidence type="ECO:0000256" key="8">
    <source>
        <dbReference type="ARBA" id="ARBA00022833"/>
    </source>
</evidence>
<organism evidence="11 12">
    <name type="scientific">Cutaneotrichosporon oleaginosum</name>
    <dbReference type="NCBI Taxonomy" id="879819"/>
    <lineage>
        <taxon>Eukaryota</taxon>
        <taxon>Fungi</taxon>
        <taxon>Dikarya</taxon>
        <taxon>Basidiomycota</taxon>
        <taxon>Agaricomycotina</taxon>
        <taxon>Tremellomycetes</taxon>
        <taxon>Trichosporonales</taxon>
        <taxon>Trichosporonaceae</taxon>
        <taxon>Cutaneotrichosporon</taxon>
    </lineage>
</organism>
<keyword evidence="12" id="KW-1185">Reference proteome</keyword>
<evidence type="ECO:0000313" key="11">
    <source>
        <dbReference type="EMBL" id="KLT41078.1"/>
    </source>
</evidence>
<dbReference type="Proteomes" id="UP000053611">
    <property type="component" value="Unassembled WGS sequence"/>
</dbReference>
<dbReference type="AlphaFoldDB" id="A0A0J0XJ39"/>
<evidence type="ECO:0000256" key="1">
    <source>
        <dbReference type="ARBA" id="ARBA00010497"/>
    </source>
</evidence>
<comment type="catalytic activity">
    <reaction evidence="9">
        <text>L-cysteinyl-[protein] + (2E,6E)-farnesyl diphosphate = S-(2E,6E)-farnesyl-L-cysteinyl-[protein] + diphosphate</text>
        <dbReference type="Rhea" id="RHEA:13345"/>
        <dbReference type="Rhea" id="RHEA-COMP:10131"/>
        <dbReference type="Rhea" id="RHEA-COMP:11535"/>
        <dbReference type="ChEBI" id="CHEBI:29950"/>
        <dbReference type="ChEBI" id="CHEBI:33019"/>
        <dbReference type="ChEBI" id="CHEBI:86019"/>
        <dbReference type="ChEBI" id="CHEBI:175763"/>
    </reaction>
</comment>
<comment type="function">
    <text evidence="9">Catalyzes the transfer of a farnesyl moiety from farnesyl diphosphate to a cysteine at the fourth position from the C-terminus of several proteins. The beta subunit is responsible for peptide-binding.</text>
</comment>
<evidence type="ECO:0000256" key="6">
    <source>
        <dbReference type="ARBA" id="ARBA00022723"/>
    </source>
</evidence>
<dbReference type="STRING" id="879819.A0A0J0XJ39"/>
<evidence type="ECO:0000256" key="9">
    <source>
        <dbReference type="RuleBase" id="RU365056"/>
    </source>
</evidence>
<keyword evidence="5 9" id="KW-0808">Transferase</keyword>
<comment type="subunit">
    <text evidence="9">Heterodimer of an alpha and a beta subunit.</text>
</comment>
<dbReference type="OrthoDB" id="10261146at2759"/>
<comment type="similarity">
    <text evidence="1 9">Belongs to the protein prenyltransferase subunit beta family.</text>
</comment>
<comment type="cofactor">
    <cofactor evidence="9">
        <name>Zn(2+)</name>
        <dbReference type="ChEBI" id="CHEBI:29105"/>
    </cofactor>
    <text evidence="9">Binds 1 zinc ion per subunit.</text>
</comment>
<dbReference type="CDD" id="cd02893">
    <property type="entry name" value="FTase"/>
    <property type="match status" value="1"/>
</dbReference>
<dbReference type="GeneID" id="28982050"/>
<evidence type="ECO:0000256" key="4">
    <source>
        <dbReference type="ARBA" id="ARBA00022602"/>
    </source>
</evidence>
<keyword evidence="8 9" id="KW-0862">Zinc</keyword>
<dbReference type="GO" id="GO:0008270">
    <property type="term" value="F:zinc ion binding"/>
    <property type="evidence" value="ECO:0007669"/>
    <property type="project" value="UniProtKB-UniRule"/>
</dbReference>
<evidence type="ECO:0000256" key="3">
    <source>
        <dbReference type="ARBA" id="ARBA00015798"/>
    </source>
</evidence>
<evidence type="ECO:0000259" key="10">
    <source>
        <dbReference type="Pfam" id="PF00432"/>
    </source>
</evidence>
<dbReference type="EMBL" id="KQ087223">
    <property type="protein sequence ID" value="KLT41078.1"/>
    <property type="molecule type" value="Genomic_DNA"/>
</dbReference>
<keyword evidence="6 9" id="KW-0479">Metal-binding</keyword>
<dbReference type="GO" id="GO:0004660">
    <property type="term" value="F:protein farnesyltransferase activity"/>
    <property type="evidence" value="ECO:0007669"/>
    <property type="project" value="UniProtKB-UniRule"/>
</dbReference>
<keyword evidence="4 9" id="KW-0637">Prenyltransferase</keyword>
<evidence type="ECO:0000256" key="7">
    <source>
        <dbReference type="ARBA" id="ARBA00022737"/>
    </source>
</evidence>
<gene>
    <name evidence="11" type="ORF">CC85DRAFT_276568</name>
</gene>
<evidence type="ECO:0000256" key="5">
    <source>
        <dbReference type="ARBA" id="ARBA00022679"/>
    </source>
</evidence>
<protein>
    <recommendedName>
        <fullName evidence="3 9">Protein farnesyltransferase subunit beta</fullName>
        <shortName evidence="9">FTase-beta</shortName>
        <ecNumber evidence="2 9">2.5.1.58</ecNumber>
    </recommendedName>
</protein>
<dbReference type="InterPro" id="IPR045089">
    <property type="entry name" value="PGGT1B-like"/>
</dbReference>
<evidence type="ECO:0000256" key="2">
    <source>
        <dbReference type="ARBA" id="ARBA00012702"/>
    </source>
</evidence>
<feature type="domain" description="Prenyltransferase alpha-alpha toroid" evidence="10">
    <location>
        <begin position="61"/>
        <end position="439"/>
    </location>
</feature>
<sequence length="526" mass="57554">MATLYPSIQSLQKFPYPGDGVVSSTLTDQHDTEGLIADVLDEQPPAHVPRLGLQNATTTLDSVNHLKFIQGAMMSLPSGFVGLDASRPWLVFWTVHSLDLLGVLLPQNIRDRAVSTILHFLHPTGGFCGGAANTHMPHLLPTYASVVSLAIVGNAGKGGGWERLVDARQDIYNFFMRCKRPDGGFVVGDNCEVDVRGTYCLLVVATLLDIITPELLHNVDKAIAAGQTFEGGFACSSFTFKDGNRVAMSEAHGGYTSCSVFSHFLLSSVQPPRRLESLPESFPVPIDVDSVVRWSAMMQGEAADGGGFRGRSNKLVDGCYSWWVGGTFPVLEELRRREAEVKTSPNGPTATKIVAVDDDGEDEWADEASMHALFNRGMCDSEVRLMAVALQEYTLLVAQSVTRGGLRDKPGKGPDLYHTCNNLSGLSVAQHRLTHTPEEVQKQREAFKADRGLPAVKPTTPGGGWKSEEERQAARREVWANVRAWVEDESDTLVVGGQMSQVNTTVPPFNMLEVRLQPFIDYFYCQ</sequence>
<dbReference type="PANTHER" id="PTHR11774:SF6">
    <property type="entry name" value="PROTEIN FARNESYLTRANSFERASE SUBUNIT BETA"/>
    <property type="match status" value="1"/>
</dbReference>
<dbReference type="PANTHER" id="PTHR11774">
    <property type="entry name" value="GERANYLGERANYL TRANSFERASE TYPE BETA SUBUNIT"/>
    <property type="match status" value="1"/>
</dbReference>
<dbReference type="GO" id="GO:0005965">
    <property type="term" value="C:protein farnesyltransferase complex"/>
    <property type="evidence" value="ECO:0007669"/>
    <property type="project" value="UniProtKB-UniRule"/>
</dbReference>
<dbReference type="Gene3D" id="1.50.10.20">
    <property type="match status" value="1"/>
</dbReference>
<keyword evidence="7" id="KW-0677">Repeat</keyword>
<dbReference type="InterPro" id="IPR001330">
    <property type="entry name" value="Prenyltrans"/>
</dbReference>
<dbReference type="EC" id="2.5.1.58" evidence="2 9"/>
<evidence type="ECO:0000313" key="12">
    <source>
        <dbReference type="Proteomes" id="UP000053611"/>
    </source>
</evidence>
<accession>A0A0J0XJ39</accession>
<name>A0A0J0XJ39_9TREE</name>
<proteinExistence type="inferred from homology"/>
<dbReference type="RefSeq" id="XP_018277569.1">
    <property type="nucleotide sequence ID" value="XM_018421447.1"/>
</dbReference>